<accession>A0A0U9HYT9</accession>
<keyword evidence="1" id="KW-0812">Transmembrane</keyword>
<keyword evidence="1" id="KW-0472">Membrane</keyword>
<dbReference type="RefSeq" id="WP_058949735.1">
    <property type="nucleotide sequence ID" value="NZ_BBXV01000013.1"/>
</dbReference>
<gene>
    <name evidence="3" type="ORF">OPHB3_1202</name>
</gene>
<comment type="caution">
    <text evidence="3">The sequence shown here is derived from an EMBL/GenBank/DDBJ whole genome shotgun (WGS) entry which is preliminary data.</text>
</comment>
<dbReference type="Proteomes" id="UP000052946">
    <property type="component" value="Unassembled WGS sequence"/>
</dbReference>
<dbReference type="InterPro" id="IPR033782">
    <property type="entry name" value="DUF5301"/>
</dbReference>
<evidence type="ECO:0000256" key="1">
    <source>
        <dbReference type="SAM" id="Phobius"/>
    </source>
</evidence>
<organism evidence="3 4">
    <name type="scientific">Oceanobacillus picturae</name>
    <dbReference type="NCBI Taxonomy" id="171693"/>
    <lineage>
        <taxon>Bacteria</taxon>
        <taxon>Bacillati</taxon>
        <taxon>Bacillota</taxon>
        <taxon>Bacilli</taxon>
        <taxon>Bacillales</taxon>
        <taxon>Bacillaceae</taxon>
        <taxon>Oceanobacillus</taxon>
    </lineage>
</organism>
<keyword evidence="1" id="KW-1133">Transmembrane helix</keyword>
<name>A0A0U9HYT9_9BACI</name>
<proteinExistence type="predicted"/>
<dbReference type="AlphaFoldDB" id="A0A0U9HYT9"/>
<reference evidence="3 4" key="2">
    <citation type="journal article" date="2016" name="Genome Announc.">
        <title>Draft Genome Sequence of Oceanobacillus picturae Heshi-B3, Isolated from Fermented Rice Bran in a Traditional Japanese Seafood Dish.</title>
        <authorList>
            <person name="Akuzawa S."/>
            <person name="Nagaoka J."/>
            <person name="Kanekatsu M."/>
            <person name="Kanesaki Y."/>
            <person name="Suzuki T."/>
        </authorList>
    </citation>
    <scope>NUCLEOTIDE SEQUENCE [LARGE SCALE GENOMIC DNA]</scope>
    <source>
        <strain evidence="3 4">Heshi-B3</strain>
    </source>
</reference>
<dbReference type="EMBL" id="BBXV01000013">
    <property type="protein sequence ID" value="GAQ17277.1"/>
    <property type="molecule type" value="Genomic_DNA"/>
</dbReference>
<feature type="domain" description="DUF5301" evidence="2">
    <location>
        <begin position="34"/>
        <end position="109"/>
    </location>
</feature>
<feature type="transmembrane region" description="Helical" evidence="1">
    <location>
        <begin position="7"/>
        <end position="25"/>
    </location>
</feature>
<evidence type="ECO:0000313" key="3">
    <source>
        <dbReference type="EMBL" id="GAQ17277.1"/>
    </source>
</evidence>
<dbReference type="Pfam" id="PF17225">
    <property type="entry name" value="DUF5301"/>
    <property type="match status" value="1"/>
</dbReference>
<protein>
    <submittedName>
        <fullName evidence="3">Isoleucyl-tRNA synthase</fullName>
    </submittedName>
</protein>
<reference evidence="4" key="1">
    <citation type="submission" date="2015-07" db="EMBL/GenBank/DDBJ databases">
        <title>Draft Genome Sequence of Oceanobacillus picturae Heshi-B3 that Was Isolated from Fermented Rice Bran with Aging Salted Mackerel, Which Was Named Heshiko as Traditional Fermented Seafood in Japan.</title>
        <authorList>
            <person name="Akuzawa S."/>
            <person name="Nakagawa J."/>
            <person name="Kanekatsu T."/>
            <person name="Kanesaki Y."/>
            <person name="Suzuki T."/>
        </authorList>
    </citation>
    <scope>NUCLEOTIDE SEQUENCE [LARGE SCALE GENOMIC DNA]</scope>
    <source>
        <strain evidence="4">Heshi-B3</strain>
    </source>
</reference>
<evidence type="ECO:0000259" key="2">
    <source>
        <dbReference type="Pfam" id="PF17225"/>
    </source>
</evidence>
<evidence type="ECO:0000313" key="4">
    <source>
        <dbReference type="Proteomes" id="UP000052946"/>
    </source>
</evidence>
<sequence>MRNKKSLLLIISVLLIAIAGLLYFFKLNDHTSFENIVLNNKEEITQIDIIRSSDNAIETLESANKLEQVLTILSDIRKIKETNDAYPNINELYWITIKENGQRQYGVTLMLGKEDDFVSIFNYDGGDSSTYKILESNKLKLIDKFFEE</sequence>